<keyword evidence="3" id="KW-0119">Carbohydrate metabolism</keyword>
<reference evidence="7" key="1">
    <citation type="submission" date="2023-03" db="EMBL/GenBank/DDBJ databases">
        <title>Amycolatopsis taiwanensis NBRC 103393.</title>
        <authorList>
            <person name="Ichikawa N."/>
            <person name="Sato H."/>
            <person name="Tonouchi N."/>
        </authorList>
    </citation>
    <scope>NUCLEOTIDE SEQUENCE</scope>
    <source>
        <strain evidence="7">NBRC 103393</strain>
    </source>
</reference>
<keyword evidence="5" id="KW-0472">Membrane</keyword>
<dbReference type="Pfam" id="PF00041">
    <property type="entry name" value="fn3"/>
    <property type="match status" value="1"/>
</dbReference>
<dbReference type="Gene3D" id="2.60.40.10">
    <property type="entry name" value="Immunoglobulins"/>
    <property type="match status" value="2"/>
</dbReference>
<dbReference type="CDD" id="cd00063">
    <property type="entry name" value="FN3"/>
    <property type="match status" value="1"/>
</dbReference>
<dbReference type="SMART" id="SM00060">
    <property type="entry name" value="FN3"/>
    <property type="match status" value="2"/>
</dbReference>
<keyword evidence="3" id="KW-0624">Polysaccharide degradation</keyword>
<dbReference type="SUPFAM" id="SSF63829">
    <property type="entry name" value="Calcium-dependent phosphotriesterase"/>
    <property type="match status" value="1"/>
</dbReference>
<dbReference type="AlphaFoldDB" id="A0A9W6R9B7"/>
<dbReference type="GO" id="GO:0007044">
    <property type="term" value="P:cell-substrate junction assembly"/>
    <property type="evidence" value="ECO:0007669"/>
    <property type="project" value="TreeGrafter"/>
</dbReference>
<dbReference type="PANTHER" id="PTHR46708">
    <property type="entry name" value="TENASCIN"/>
    <property type="match status" value="1"/>
</dbReference>
<evidence type="ECO:0000256" key="5">
    <source>
        <dbReference type="SAM" id="Phobius"/>
    </source>
</evidence>
<evidence type="ECO:0000256" key="3">
    <source>
        <dbReference type="ARBA" id="ARBA00023326"/>
    </source>
</evidence>
<feature type="transmembrane region" description="Helical" evidence="5">
    <location>
        <begin position="35"/>
        <end position="55"/>
    </location>
</feature>
<dbReference type="InterPro" id="IPR050991">
    <property type="entry name" value="ECM_Regulatory_Proteins"/>
</dbReference>
<dbReference type="PANTHER" id="PTHR46708:SF7">
    <property type="entry name" value="FIBRONECTIN TYPE-III DOMAIN-CONTAINING PROTEIN"/>
    <property type="match status" value="1"/>
</dbReference>
<dbReference type="GO" id="GO:0005178">
    <property type="term" value="F:integrin binding"/>
    <property type="evidence" value="ECO:0007669"/>
    <property type="project" value="TreeGrafter"/>
</dbReference>
<dbReference type="GO" id="GO:0000272">
    <property type="term" value="P:polysaccharide catabolic process"/>
    <property type="evidence" value="ECO:0007669"/>
    <property type="project" value="UniProtKB-KW"/>
</dbReference>
<feature type="compositionally biased region" description="Low complexity" evidence="4">
    <location>
        <begin position="416"/>
        <end position="428"/>
    </location>
</feature>
<evidence type="ECO:0000313" key="7">
    <source>
        <dbReference type="EMBL" id="GLY71628.1"/>
    </source>
</evidence>
<feature type="region of interest" description="Disordered" evidence="4">
    <location>
        <begin position="337"/>
        <end position="438"/>
    </location>
</feature>
<feature type="domain" description="Fibronectin type-III" evidence="6">
    <location>
        <begin position="427"/>
        <end position="513"/>
    </location>
</feature>
<dbReference type="GO" id="GO:0005201">
    <property type="term" value="F:extracellular matrix structural constituent"/>
    <property type="evidence" value="ECO:0007669"/>
    <property type="project" value="TreeGrafter"/>
</dbReference>
<keyword evidence="2" id="KW-0326">Glycosidase</keyword>
<evidence type="ECO:0000256" key="2">
    <source>
        <dbReference type="ARBA" id="ARBA00023295"/>
    </source>
</evidence>
<comment type="caution">
    <text evidence="7">The sequence shown here is derived from an EMBL/GenBank/DDBJ whole genome shotgun (WGS) entry which is preliminary data.</text>
</comment>
<dbReference type="InterPro" id="IPR036116">
    <property type="entry name" value="FN3_sf"/>
</dbReference>
<keyword evidence="1" id="KW-0677">Repeat</keyword>
<gene>
    <name evidence="7" type="ORF">Atai01_82470</name>
</gene>
<keyword evidence="5" id="KW-0812">Transmembrane</keyword>
<organism evidence="7 8">
    <name type="scientific">Amycolatopsis taiwanensis</name>
    <dbReference type="NCBI Taxonomy" id="342230"/>
    <lineage>
        <taxon>Bacteria</taxon>
        <taxon>Bacillati</taxon>
        <taxon>Actinomycetota</taxon>
        <taxon>Actinomycetes</taxon>
        <taxon>Pseudonocardiales</taxon>
        <taxon>Pseudonocardiaceae</taxon>
        <taxon>Amycolatopsis</taxon>
    </lineage>
</organism>
<evidence type="ECO:0000259" key="6">
    <source>
        <dbReference type="PROSITE" id="PS50853"/>
    </source>
</evidence>
<sequence length="716" mass="72447">MYPLCIRRRYDPDVAMDLSSSRLRRFLGAAVRSRAAVVVVACCVAAVCMALTGNVPLPPSLQFIQVGHWVYNTASQSTYHVDGATGQVDARASVPGVAQGSQVTQGARSGYVVERSRITEFSKSTLSVENSATPPATEEPVVLEVAGGPYLVYRNAGQIVRLGDPMATVAAGGPVSDPVATSDGTVWIHRIDNGAICELPKDATLPSCPARLPQGHDGALSVVDDQLVVIDTTADTLSPVGTDGLGDAANIGVDLRSTVQVANSTVDGRLAVADPDQGQLHLIDASGLLKDSPVVKPVSVGLPAGSRFAGPVATAHTVVLVDQTRNDVLTYDSTGALKSTKKIPGSGGASKPAAGQDGRIYVDNPDGSHVLVVDGKNGSTADVDVDAQSHRTPNPGPQTETQQQAPPPAAPPPAGAPTTASATVPGAPRGVSATVGGNGSVKVSWSAAPSNGSRITRYVVSWPGGSTTVDGSSASTTLTGLTSGKSYVISVAAENSAGRGPAASAKSVTLGQPADAPVVTANVSSGRVSVSWTAPNLHGANLVNYQVSVSGQGSRSVSGTSTTLTGLTGTVTVTVRALTKYGSGSQLTGAAGTKQVTIPAGPPTVKIVKVHGASQGGNLVVTVDANANGAAATCMATFINVNSAWVPCNGITTITFNSAFWAGSVPVKATIKNSEGTGTDSWLGDPGAGFVFLLFPTALLAGTRSKSLWKSQKGKS</sequence>
<evidence type="ECO:0000256" key="1">
    <source>
        <dbReference type="ARBA" id="ARBA00022737"/>
    </source>
</evidence>
<dbReference type="GO" id="GO:0016798">
    <property type="term" value="F:hydrolase activity, acting on glycosyl bonds"/>
    <property type="evidence" value="ECO:0007669"/>
    <property type="project" value="UniProtKB-KW"/>
</dbReference>
<dbReference type="SUPFAM" id="SSF49265">
    <property type="entry name" value="Fibronectin type III"/>
    <property type="match status" value="1"/>
</dbReference>
<keyword evidence="5" id="KW-1133">Transmembrane helix</keyword>
<feature type="domain" description="Fibronectin type-III" evidence="6">
    <location>
        <begin position="514"/>
        <end position="603"/>
    </location>
</feature>
<feature type="compositionally biased region" description="Pro residues" evidence="4">
    <location>
        <begin position="405"/>
        <end position="415"/>
    </location>
</feature>
<name>A0A9W6R9B7_9PSEU</name>
<evidence type="ECO:0000256" key="4">
    <source>
        <dbReference type="SAM" id="MobiDB-lite"/>
    </source>
</evidence>
<dbReference type="GO" id="GO:0043394">
    <property type="term" value="F:proteoglycan binding"/>
    <property type="evidence" value="ECO:0007669"/>
    <property type="project" value="TreeGrafter"/>
</dbReference>
<protein>
    <recommendedName>
        <fullName evidence="6">Fibronectin type-III domain-containing protein</fullName>
    </recommendedName>
</protein>
<proteinExistence type="predicted"/>
<evidence type="ECO:0000313" key="8">
    <source>
        <dbReference type="Proteomes" id="UP001165136"/>
    </source>
</evidence>
<dbReference type="GO" id="GO:0007160">
    <property type="term" value="P:cell-matrix adhesion"/>
    <property type="evidence" value="ECO:0007669"/>
    <property type="project" value="TreeGrafter"/>
</dbReference>
<dbReference type="InterPro" id="IPR013783">
    <property type="entry name" value="Ig-like_fold"/>
</dbReference>
<dbReference type="InterPro" id="IPR003961">
    <property type="entry name" value="FN3_dom"/>
</dbReference>
<dbReference type="Proteomes" id="UP001165136">
    <property type="component" value="Unassembled WGS sequence"/>
</dbReference>
<keyword evidence="8" id="KW-1185">Reference proteome</keyword>
<keyword evidence="2" id="KW-0378">Hydrolase</keyword>
<accession>A0A9W6R9B7</accession>
<dbReference type="EMBL" id="BSTI01000042">
    <property type="protein sequence ID" value="GLY71628.1"/>
    <property type="molecule type" value="Genomic_DNA"/>
</dbReference>
<dbReference type="PROSITE" id="PS50853">
    <property type="entry name" value="FN3"/>
    <property type="match status" value="2"/>
</dbReference>